<keyword evidence="2" id="KW-1185">Reference proteome</keyword>
<dbReference type="EMBL" id="CP065383">
    <property type="protein sequence ID" value="QPM68007.1"/>
    <property type="molecule type" value="Genomic_DNA"/>
</dbReference>
<organism evidence="1 2">
    <name type="scientific">Atribacter laminatus</name>
    <dbReference type="NCBI Taxonomy" id="2847778"/>
    <lineage>
        <taxon>Bacteria</taxon>
        <taxon>Pseudomonadati</taxon>
        <taxon>Atribacterota</taxon>
        <taxon>Atribacteria</taxon>
        <taxon>Atribacterales</taxon>
        <taxon>Atribacteraceae</taxon>
        <taxon>Atribacter</taxon>
    </lineage>
</organism>
<protein>
    <recommendedName>
        <fullName evidence="3">PemK-like, MazF-like toxin of type II toxin-antitoxin system</fullName>
    </recommendedName>
</protein>
<dbReference type="AlphaFoldDB" id="A0A7T1ALA3"/>
<reference evidence="1 2" key="1">
    <citation type="journal article" date="2021" name="Nat. Commun.">
        <title>Isolation of a member of the candidate phylum Atribacteria reveals a unique cell membrane structure.</title>
        <authorList>
            <person name="Taiki K."/>
            <person name="Nobu M.K."/>
            <person name="Kusada H."/>
            <person name="Meng X.-Y."/>
            <person name="Hosoki N."/>
            <person name="Uematsu K."/>
            <person name="Yoshioka H."/>
            <person name="Kamagata Y."/>
            <person name="Tamaki H."/>
        </authorList>
    </citation>
    <scope>NUCLEOTIDE SEQUENCE [LARGE SCALE GENOMIC DNA]</scope>
    <source>
        <strain evidence="1 2">RT761</strain>
    </source>
</reference>
<evidence type="ECO:0008006" key="3">
    <source>
        <dbReference type="Google" id="ProtNLM"/>
    </source>
</evidence>
<sequence length="150" mass="17069">MRVGDVVRWSNFPDPRYPQPIDKARWFICLGKSSSITPPVFFYIHTTTTQIQKFQPGGPRENHPHLIFNAGEFGFEETCIIDCTEDFYSYSESDINRNASNIEIKGKLDKSTLIAIYNMINESSNIPKATKRIIRESLGLIGITGLKQPK</sequence>
<dbReference type="KEGG" id="alam:RT761_01221"/>
<evidence type="ECO:0000313" key="1">
    <source>
        <dbReference type="EMBL" id="QPM68007.1"/>
    </source>
</evidence>
<dbReference type="RefSeq" id="WP_218113172.1">
    <property type="nucleotide sequence ID" value="NZ_CP065383.1"/>
</dbReference>
<accession>A0A7T1ALA3</accession>
<evidence type="ECO:0000313" key="2">
    <source>
        <dbReference type="Proteomes" id="UP000594463"/>
    </source>
</evidence>
<name>A0A7T1ALA3_ATRLM</name>
<gene>
    <name evidence="1" type="ORF">RT761_01221</name>
</gene>
<proteinExistence type="predicted"/>
<dbReference type="Proteomes" id="UP000594463">
    <property type="component" value="Chromosome"/>
</dbReference>